<dbReference type="EMBL" id="JADBEL010000021">
    <property type="protein sequence ID" value="MBE1556118.1"/>
    <property type="molecule type" value="Genomic_DNA"/>
</dbReference>
<organism evidence="3 4">
    <name type="scientific">Sporosarcina limicola</name>
    <dbReference type="NCBI Taxonomy" id="34101"/>
    <lineage>
        <taxon>Bacteria</taxon>
        <taxon>Bacillati</taxon>
        <taxon>Bacillota</taxon>
        <taxon>Bacilli</taxon>
        <taxon>Bacillales</taxon>
        <taxon>Caryophanaceae</taxon>
        <taxon>Sporosarcina</taxon>
    </lineage>
</organism>
<sequence>MKELKLSDQTMKITPHVFRHAFAIISKLNGVDIYDIMRSLGHEKIETTMIYLEKVFEKERHAIHSWKPEEFSEYI</sequence>
<dbReference type="Proteomes" id="UP000658225">
    <property type="component" value="Unassembled WGS sequence"/>
</dbReference>
<evidence type="ECO:0000313" key="3">
    <source>
        <dbReference type="EMBL" id="MBE1556118.1"/>
    </source>
</evidence>
<protein>
    <submittedName>
        <fullName evidence="3">Site-specific recombinase XerD</fullName>
    </submittedName>
</protein>
<comment type="caution">
    <text evidence="3">The sequence shown here is derived from an EMBL/GenBank/DDBJ whole genome shotgun (WGS) entry which is preliminary data.</text>
</comment>
<dbReference type="PROSITE" id="PS51898">
    <property type="entry name" value="TYR_RECOMBINASE"/>
    <property type="match status" value="1"/>
</dbReference>
<reference evidence="3" key="1">
    <citation type="submission" date="2020-10" db="EMBL/GenBank/DDBJ databases">
        <title>Genomic Encyclopedia of Type Strains, Phase IV (KMG-IV): sequencing the most valuable type-strain genomes for metagenomic binning, comparative biology and taxonomic classification.</title>
        <authorList>
            <person name="Goeker M."/>
        </authorList>
    </citation>
    <scope>NUCLEOTIDE SEQUENCE</scope>
    <source>
        <strain evidence="3">DSM 13886</strain>
    </source>
</reference>
<keyword evidence="1" id="KW-0233">DNA recombination</keyword>
<dbReference type="GO" id="GO:0015074">
    <property type="term" value="P:DNA integration"/>
    <property type="evidence" value="ECO:0007669"/>
    <property type="project" value="InterPro"/>
</dbReference>
<dbReference type="AlphaFoldDB" id="A0A927MK72"/>
<name>A0A927MK72_9BACL</name>
<feature type="domain" description="Tyr recombinase" evidence="2">
    <location>
        <begin position="1"/>
        <end position="65"/>
    </location>
</feature>
<accession>A0A927MK72</accession>
<dbReference type="Pfam" id="PF00589">
    <property type="entry name" value="Phage_integrase"/>
    <property type="match status" value="1"/>
</dbReference>
<evidence type="ECO:0000259" key="2">
    <source>
        <dbReference type="PROSITE" id="PS51898"/>
    </source>
</evidence>
<keyword evidence="4" id="KW-1185">Reference proteome</keyword>
<evidence type="ECO:0000313" key="4">
    <source>
        <dbReference type="Proteomes" id="UP000658225"/>
    </source>
</evidence>
<dbReference type="GO" id="GO:0003677">
    <property type="term" value="F:DNA binding"/>
    <property type="evidence" value="ECO:0007669"/>
    <property type="project" value="InterPro"/>
</dbReference>
<evidence type="ECO:0000256" key="1">
    <source>
        <dbReference type="ARBA" id="ARBA00023172"/>
    </source>
</evidence>
<dbReference type="SUPFAM" id="SSF56349">
    <property type="entry name" value="DNA breaking-rejoining enzymes"/>
    <property type="match status" value="1"/>
</dbReference>
<dbReference type="InterPro" id="IPR013762">
    <property type="entry name" value="Integrase-like_cat_sf"/>
</dbReference>
<dbReference type="InterPro" id="IPR002104">
    <property type="entry name" value="Integrase_catalytic"/>
</dbReference>
<dbReference type="InterPro" id="IPR011010">
    <property type="entry name" value="DNA_brk_join_enz"/>
</dbReference>
<proteinExistence type="predicted"/>
<gene>
    <name evidence="3" type="ORF">H4683_003239</name>
</gene>
<dbReference type="GO" id="GO:0006310">
    <property type="term" value="P:DNA recombination"/>
    <property type="evidence" value="ECO:0007669"/>
    <property type="project" value="UniProtKB-KW"/>
</dbReference>
<dbReference type="Gene3D" id="1.10.443.10">
    <property type="entry name" value="Intergrase catalytic core"/>
    <property type="match status" value="1"/>
</dbReference>